<accession>A0A9X4BI89</accession>
<feature type="chain" id="PRO_5040845747" description="Reelin domain-containing protein" evidence="1">
    <location>
        <begin position="24"/>
        <end position="194"/>
    </location>
</feature>
<evidence type="ECO:0000313" key="3">
    <source>
        <dbReference type="Proteomes" id="UP001139971"/>
    </source>
</evidence>
<reference evidence="2" key="1">
    <citation type="submission" date="2023-02" db="EMBL/GenBank/DDBJ databases">
        <title>Tahibacter soli sp. nov. isolated from soil.</title>
        <authorList>
            <person name="Baek J.H."/>
            <person name="Lee J.K."/>
            <person name="Choi D.G."/>
            <person name="Jeon C.O."/>
        </authorList>
    </citation>
    <scope>NUCLEOTIDE SEQUENCE</scope>
    <source>
        <strain evidence="2">BL</strain>
    </source>
</reference>
<keyword evidence="1" id="KW-0732">Signal</keyword>
<evidence type="ECO:0008006" key="4">
    <source>
        <dbReference type="Google" id="ProtNLM"/>
    </source>
</evidence>
<protein>
    <recommendedName>
        <fullName evidence="4">Reelin domain-containing protein</fullName>
    </recommendedName>
</protein>
<evidence type="ECO:0000313" key="2">
    <source>
        <dbReference type="EMBL" id="MDC8015075.1"/>
    </source>
</evidence>
<dbReference type="AlphaFoldDB" id="A0A9X4BI89"/>
<feature type="signal peptide" evidence="1">
    <location>
        <begin position="1"/>
        <end position="23"/>
    </location>
</feature>
<dbReference type="Proteomes" id="UP001139971">
    <property type="component" value="Unassembled WGS sequence"/>
</dbReference>
<dbReference type="RefSeq" id="WP_263544100.1">
    <property type="nucleotide sequence ID" value="NZ_JAOVZO020000020.1"/>
</dbReference>
<dbReference type="EMBL" id="JAOVZO020000020">
    <property type="protein sequence ID" value="MDC8015075.1"/>
    <property type="molecule type" value="Genomic_DNA"/>
</dbReference>
<comment type="caution">
    <text evidence="2">The sequence shown here is derived from an EMBL/GenBank/DDBJ whole genome shotgun (WGS) entry which is preliminary data.</text>
</comment>
<keyword evidence="3" id="KW-1185">Reference proteome</keyword>
<sequence>MTVDRLLPRALTAALFWTCGTQAATVCRTDANLDVPADGEGLYVNFVTGVSARSEGQVPGFDLDVYAMQVSNPAGQMKFYWGPSTNPGAGVVTSGDTYAVLAEGDTVGPASTFSRAAAGGVTAAWQAGVTGFLGTRFRHEGNGGTVVYGWVRLVTQPPLGFPATIVDWCYEDSGAAIVIALPDALFADGFEEVP</sequence>
<name>A0A9X4BI89_9GAMM</name>
<evidence type="ECO:0000256" key="1">
    <source>
        <dbReference type="SAM" id="SignalP"/>
    </source>
</evidence>
<proteinExistence type="predicted"/>
<gene>
    <name evidence="2" type="ORF">OD750_021230</name>
</gene>
<organism evidence="2 3">
    <name type="scientific">Tahibacter soli</name>
    <dbReference type="NCBI Taxonomy" id="2983605"/>
    <lineage>
        <taxon>Bacteria</taxon>
        <taxon>Pseudomonadati</taxon>
        <taxon>Pseudomonadota</taxon>
        <taxon>Gammaproteobacteria</taxon>
        <taxon>Lysobacterales</taxon>
        <taxon>Rhodanobacteraceae</taxon>
        <taxon>Tahibacter</taxon>
    </lineage>
</organism>